<dbReference type="PROSITE" id="PS51375">
    <property type="entry name" value="PPR"/>
    <property type="match status" value="1"/>
</dbReference>
<evidence type="ECO:0000256" key="3">
    <source>
        <dbReference type="SAM" id="MobiDB-lite"/>
    </source>
</evidence>
<feature type="repeat" description="PPR" evidence="2">
    <location>
        <begin position="833"/>
        <end position="867"/>
    </location>
</feature>
<dbReference type="InterPro" id="IPR001194">
    <property type="entry name" value="cDENN_dom"/>
</dbReference>
<dbReference type="SMART" id="SM00801">
    <property type="entry name" value="dDENN"/>
    <property type="match status" value="1"/>
</dbReference>
<dbReference type="InterPro" id="IPR043153">
    <property type="entry name" value="DENN_C"/>
</dbReference>
<dbReference type="InterPro" id="IPR037516">
    <property type="entry name" value="Tripartite_DENN"/>
</dbReference>
<dbReference type="InterPro" id="IPR005113">
    <property type="entry name" value="uDENN_dom"/>
</dbReference>
<keyword evidence="7" id="KW-1185">Reference proteome</keyword>
<dbReference type="InterPro" id="IPR023341">
    <property type="entry name" value="MABP"/>
</dbReference>
<feature type="region of interest" description="Disordered" evidence="3">
    <location>
        <begin position="1085"/>
        <end position="1107"/>
    </location>
</feature>
<dbReference type="Proteomes" id="UP001177023">
    <property type="component" value="Unassembled WGS sequence"/>
</dbReference>
<gene>
    <name evidence="6" type="ORF">MSPICULIGERA_LOCUS23183</name>
</gene>
<dbReference type="Pfam" id="PF03455">
    <property type="entry name" value="dDENN"/>
    <property type="match status" value="1"/>
</dbReference>
<evidence type="ECO:0000256" key="2">
    <source>
        <dbReference type="PROSITE-ProRule" id="PRU00708"/>
    </source>
</evidence>
<dbReference type="GO" id="GO:0005085">
    <property type="term" value="F:guanyl-nucleotide exchange factor activity"/>
    <property type="evidence" value="ECO:0007669"/>
    <property type="project" value="UniProtKB-KW"/>
</dbReference>
<feature type="non-terminal residue" evidence="6">
    <location>
        <position position="1"/>
    </location>
</feature>
<dbReference type="PROSITE" id="PS51498">
    <property type="entry name" value="MABP"/>
    <property type="match status" value="1"/>
</dbReference>
<protein>
    <submittedName>
        <fullName evidence="6">Uncharacterized protein</fullName>
    </submittedName>
</protein>
<comment type="caution">
    <text evidence="6">The sequence shown here is derived from an EMBL/GenBank/DDBJ whole genome shotgun (WGS) entry which is preliminary data.</text>
</comment>
<feature type="region of interest" description="Disordered" evidence="3">
    <location>
        <begin position="1171"/>
        <end position="1190"/>
    </location>
</feature>
<dbReference type="InterPro" id="IPR005112">
    <property type="entry name" value="dDENN_dom"/>
</dbReference>
<evidence type="ECO:0000256" key="1">
    <source>
        <dbReference type="ARBA" id="ARBA00022658"/>
    </source>
</evidence>
<dbReference type="InterPro" id="IPR011990">
    <property type="entry name" value="TPR-like_helical_dom_sf"/>
</dbReference>
<dbReference type="GO" id="GO:0031410">
    <property type="term" value="C:cytoplasmic vesicle"/>
    <property type="evidence" value="ECO:0007669"/>
    <property type="project" value="TreeGrafter"/>
</dbReference>
<dbReference type="Gene3D" id="3.40.50.11500">
    <property type="match status" value="1"/>
</dbReference>
<dbReference type="InterPro" id="IPR051696">
    <property type="entry name" value="DENN_Domain_GEFs"/>
</dbReference>
<dbReference type="SMART" id="SM00799">
    <property type="entry name" value="DENN"/>
    <property type="match status" value="1"/>
</dbReference>
<dbReference type="Pfam" id="PF02141">
    <property type="entry name" value="DENN"/>
    <property type="match status" value="1"/>
</dbReference>
<feature type="domain" description="UDENN" evidence="4">
    <location>
        <begin position="193"/>
        <end position="662"/>
    </location>
</feature>
<dbReference type="Pfam" id="PF03456">
    <property type="entry name" value="uDENN"/>
    <property type="match status" value="1"/>
</dbReference>
<evidence type="ECO:0000313" key="7">
    <source>
        <dbReference type="Proteomes" id="UP001177023"/>
    </source>
</evidence>
<dbReference type="PANTHER" id="PTHR12296">
    <property type="entry name" value="DENN DOMAIN-CONTAINING PROTEIN 4"/>
    <property type="match status" value="1"/>
</dbReference>
<proteinExistence type="predicted"/>
<dbReference type="InterPro" id="IPR002885">
    <property type="entry name" value="PPR_rpt"/>
</dbReference>
<dbReference type="EMBL" id="CATQJA010002702">
    <property type="protein sequence ID" value="CAJ0585152.1"/>
    <property type="molecule type" value="Genomic_DNA"/>
</dbReference>
<evidence type="ECO:0000259" key="5">
    <source>
        <dbReference type="PROSITE" id="PS51498"/>
    </source>
</evidence>
<sequence>MATAKRRDERRIFEHFVIAGLKKDAEHIRPTAQECGRRNTEPLAPITDICVIFPDQGETVPDGFEMIHSTPLAYRADLNHGSFLRGASCFLCFRRGYHKPPLIDIGVLDKGRGEKPMVDSTTVLTTPFGRTANVNNSSNGIFLTYRRAPANSAPSQLVVTHISVIIASKGEIPPHTYYKIPKNLNKGFVGSEVYICYKKSLGSAKRLAYKPAILDYFPKKAPTDDEEDGERNLLENVPLFCLPMGALIECWSNKCQTPERQYSTFVLTDEMNQKYYGASVTFYEKYTGDLSPEQRDKLGVEIPENEEVGGAMDDTASANDPAEQFAFHTNLSICIVSRYPFFHPFKRFLFYIHRMARASNTIHSVPIERYISHMMYEVSFPTLRRPRVLMQLGAEMVTFEAQDEQQLPQYGAALFEALKSLGVENTLYLFLLALLEQKILIHSLRPWLLTAVAETVCTLMFPFHWQCPYVPQCPLSLAGVLHAPLPFIAGVDSRYFDLYEDPPVDVTCFDLDTQTISGSKTRHEIKLSMVPKKPLKKLRASLDELNKLIQKQDFNLSQLQKGDFVRTDVEQQLQMKKKQIEIGIQEACLKFMASLMTGYQSFLRPIVSAPSSKSATDTGNLFDVEAFLRTRDKEKQDFYRRFCSTQSFIRFIEERSFVSDKSAYNAFFDDCIQKMMLADISGGEIGALLEMDASLTSNTVFIPPPEPLLNPDGTERSFKYTEFPRQLDPTLFQLDKLNIEQNTEPLQIPVEKEFGRCAAVRTKHEVRSSLLMASNGVRTQKLYWPRILVFYAYSLWFMQLPSMLALAKNKRKTLRLAFHVLARLEATEVIPLDQVCYRILIELCGQCGEPHLAVLVLHAMRRAGLEQNAVTYGLYHRAVMNAEWPAAGRVKADLLWRRLRMILIGMTHFRNRRRFTGERMAVDSASVSDPGYHSEATTTPVSVAIDETLREEDEEDRLRTAPFIITSTPLDESRKMSENREVKTPEPSEEKEVRNPLMPRHENADPLGALHPDRNQHHDHERQKSAPPDVGMSPARAKFLADHTEERLFKEEGDKKLDKEKKSGWFSGMGKNIANSPLMKMIRSQTTDQLDKKSINSDGSSDNGTSLGNFVASPSLHNIVSQVKKGYDEVVREGGMSSKLRSGVSSFVQEVKGLQKSAGLLGSGQIFSDDADSTNSGSVDEHNPAYQLDTGSPDSLLNEAFWMRGLFEEEEVHPTSSRVMDVSLCVATLCPHCQIMVYDEEIMAGWKVEDQNMNTECPYCRGDDTDHHGLFAPMLHVNFAWKKDSRVSWYQPALRKPDADASAVNEEAEASEPPAPLTVAFVSPVVLRRELETLVHQDMQALTDKSIMETHPVIFWNLVYFLKRLALPSHFISWLGPNVHVRCVYDRPNYHPDAPPLYISNPRNQHLVTNNSHGSRESSRQLVTTAVGESNMFKAIQALVNESRNVQDTVVSLGTHFPIFRDIQFASLDEFGRALNRCNLDEAYQREFERLPPRIQPLLPLQDFPQAVLNRACRMIFIPLDLY</sequence>
<feature type="region of interest" description="Disordered" evidence="3">
    <location>
        <begin position="950"/>
        <end position="1034"/>
    </location>
</feature>
<dbReference type="SMART" id="SM00800">
    <property type="entry name" value="uDENN"/>
    <property type="match status" value="1"/>
</dbReference>
<feature type="compositionally biased region" description="Basic and acidic residues" evidence="3">
    <location>
        <begin position="1011"/>
        <end position="1024"/>
    </location>
</feature>
<keyword evidence="1" id="KW-0344">Guanine-nucleotide releasing factor</keyword>
<accession>A0AA36GE72</accession>
<dbReference type="PROSITE" id="PS50211">
    <property type="entry name" value="DENN"/>
    <property type="match status" value="1"/>
</dbReference>
<dbReference type="Gene3D" id="2.100.10.50">
    <property type="match status" value="1"/>
</dbReference>
<organism evidence="6 7">
    <name type="scientific">Mesorhabditis spiculigera</name>
    <dbReference type="NCBI Taxonomy" id="96644"/>
    <lineage>
        <taxon>Eukaryota</taxon>
        <taxon>Metazoa</taxon>
        <taxon>Ecdysozoa</taxon>
        <taxon>Nematoda</taxon>
        <taxon>Chromadorea</taxon>
        <taxon>Rhabditida</taxon>
        <taxon>Rhabditina</taxon>
        <taxon>Rhabditomorpha</taxon>
        <taxon>Rhabditoidea</taxon>
        <taxon>Rhabditidae</taxon>
        <taxon>Mesorhabditinae</taxon>
        <taxon>Mesorhabditis</taxon>
    </lineage>
</organism>
<name>A0AA36GE72_9BILA</name>
<feature type="compositionally biased region" description="Basic and acidic residues" evidence="3">
    <location>
        <begin position="971"/>
        <end position="1004"/>
    </location>
</feature>
<feature type="compositionally biased region" description="Polar residues" evidence="3">
    <location>
        <begin position="1096"/>
        <end position="1107"/>
    </location>
</feature>
<evidence type="ECO:0000313" key="6">
    <source>
        <dbReference type="EMBL" id="CAJ0585152.1"/>
    </source>
</evidence>
<dbReference type="Gene3D" id="1.25.40.10">
    <property type="entry name" value="Tetratricopeptide repeat domain"/>
    <property type="match status" value="1"/>
</dbReference>
<reference evidence="6" key="1">
    <citation type="submission" date="2023-06" db="EMBL/GenBank/DDBJ databases">
        <authorList>
            <person name="Delattre M."/>
        </authorList>
    </citation>
    <scope>NUCLEOTIDE SEQUENCE</scope>
    <source>
        <strain evidence="6">AF72</strain>
    </source>
</reference>
<evidence type="ECO:0000259" key="4">
    <source>
        <dbReference type="PROSITE" id="PS50211"/>
    </source>
</evidence>
<feature type="domain" description="MABP" evidence="5">
    <location>
        <begin position="43"/>
        <end position="201"/>
    </location>
</feature>
<dbReference type="PANTHER" id="PTHR12296:SF30">
    <property type="entry name" value="DENN DOMAIN-CONTAINING PROTEIN CRAG"/>
    <property type="match status" value="1"/>
</dbReference>
<dbReference type="GO" id="GO:0032483">
    <property type="term" value="P:regulation of Rab protein signal transduction"/>
    <property type="evidence" value="ECO:0007669"/>
    <property type="project" value="TreeGrafter"/>
</dbReference>